<evidence type="ECO:0000313" key="18">
    <source>
        <dbReference type="Proteomes" id="UP000027583"/>
    </source>
</evidence>
<comment type="subcellular location">
    <subcellularLocation>
        <location evidence="1">Cell membrane</location>
        <topology evidence="1">Multi-pass membrane protein</topology>
    </subcellularLocation>
</comment>
<dbReference type="InterPro" id="IPR036927">
    <property type="entry name" value="Cyt_c_oxase-like_su1_sf"/>
</dbReference>
<gene>
    <name evidence="17" type="ORF">ASAP_0966</name>
</gene>
<dbReference type="GO" id="GO:0015990">
    <property type="term" value="P:electron transport coupled proton transport"/>
    <property type="evidence" value="ECO:0007669"/>
    <property type="project" value="TreeGrafter"/>
</dbReference>
<dbReference type="PROSITE" id="PS00077">
    <property type="entry name" value="COX1_CUB"/>
    <property type="match status" value="1"/>
</dbReference>
<feature type="transmembrane region" description="Helical" evidence="15">
    <location>
        <begin position="284"/>
        <end position="307"/>
    </location>
</feature>
<evidence type="ECO:0000256" key="11">
    <source>
        <dbReference type="ARBA" id="ARBA00023004"/>
    </source>
</evidence>
<feature type="transmembrane region" description="Helical" evidence="15">
    <location>
        <begin position="69"/>
        <end position="88"/>
    </location>
</feature>
<dbReference type="RefSeq" id="WP_023979158.1">
    <property type="nucleotide sequence ID" value="NZ_CBLX010000007.1"/>
</dbReference>
<keyword evidence="6 14" id="KW-0679">Respiratory chain</keyword>
<keyword evidence="9 14" id="KW-0249">Electron transport</keyword>
<dbReference type="Proteomes" id="UP000027583">
    <property type="component" value="Unassembled WGS sequence"/>
</dbReference>
<comment type="caution">
    <text evidence="17">The sequence shown here is derived from an EMBL/GenBank/DDBJ whole genome shotgun (WGS) entry which is preliminary data.</text>
</comment>
<dbReference type="Gene3D" id="1.20.210.10">
    <property type="entry name" value="Cytochrome c oxidase-like, subunit I domain"/>
    <property type="match status" value="1"/>
</dbReference>
<dbReference type="GO" id="GO:0009486">
    <property type="term" value="F:cytochrome bo3 ubiquinol oxidase activity"/>
    <property type="evidence" value="ECO:0007669"/>
    <property type="project" value="TreeGrafter"/>
</dbReference>
<keyword evidence="13 15" id="KW-0472">Membrane</keyword>
<evidence type="ECO:0000256" key="2">
    <source>
        <dbReference type="ARBA" id="ARBA00009578"/>
    </source>
</evidence>
<keyword evidence="10 15" id="KW-1133">Transmembrane helix</keyword>
<feature type="transmembrane region" description="Helical" evidence="15">
    <location>
        <begin position="198"/>
        <end position="222"/>
    </location>
</feature>
<feature type="transmembrane region" description="Helical" evidence="15">
    <location>
        <begin position="503"/>
        <end position="526"/>
    </location>
</feature>
<feature type="transmembrane region" description="Helical" evidence="15">
    <location>
        <begin position="619"/>
        <end position="636"/>
    </location>
</feature>
<evidence type="ECO:0000256" key="7">
    <source>
        <dbReference type="ARBA" id="ARBA00022692"/>
    </source>
</evidence>
<keyword evidence="4" id="KW-1003">Cell membrane</keyword>
<feature type="transmembrane region" description="Helical" evidence="15">
    <location>
        <begin position="460"/>
        <end position="483"/>
    </location>
</feature>
<dbReference type="PROSITE" id="PS50855">
    <property type="entry name" value="COX1"/>
    <property type="match status" value="1"/>
</dbReference>
<evidence type="ECO:0000259" key="16">
    <source>
        <dbReference type="PROSITE" id="PS50855"/>
    </source>
</evidence>
<evidence type="ECO:0000256" key="8">
    <source>
        <dbReference type="ARBA" id="ARBA00022723"/>
    </source>
</evidence>
<keyword evidence="5 14" id="KW-0349">Heme</keyword>
<dbReference type="EMBL" id="CBLX010000007">
    <property type="protein sequence ID" value="CDG39011.1"/>
    <property type="molecule type" value="Genomic_DNA"/>
</dbReference>
<evidence type="ECO:0000256" key="15">
    <source>
        <dbReference type="SAM" id="Phobius"/>
    </source>
</evidence>
<keyword evidence="3 14" id="KW-0813">Transport</keyword>
<evidence type="ECO:0000256" key="12">
    <source>
        <dbReference type="ARBA" id="ARBA00023008"/>
    </source>
</evidence>
<dbReference type="GO" id="GO:0022904">
    <property type="term" value="P:respiratory electron transport chain"/>
    <property type="evidence" value="ECO:0007669"/>
    <property type="project" value="TreeGrafter"/>
</dbReference>
<dbReference type="GO" id="GO:0005886">
    <property type="term" value="C:plasma membrane"/>
    <property type="evidence" value="ECO:0007669"/>
    <property type="project" value="UniProtKB-SubCell"/>
</dbReference>
<dbReference type="PANTHER" id="PTHR10422:SF35">
    <property type="entry name" value="CYTOCHROME BO(3) UBIQUINOL OXIDASE SUBUNIT 1"/>
    <property type="match status" value="1"/>
</dbReference>
<dbReference type="PRINTS" id="PR01165">
    <property type="entry name" value="CYCOXIDASEI"/>
</dbReference>
<keyword evidence="7 14" id="KW-0812">Transmembrane</keyword>
<evidence type="ECO:0000256" key="14">
    <source>
        <dbReference type="RuleBase" id="RU000370"/>
    </source>
</evidence>
<evidence type="ECO:0000256" key="6">
    <source>
        <dbReference type="ARBA" id="ARBA00022660"/>
    </source>
</evidence>
<feature type="transmembrane region" description="Helical" evidence="15">
    <location>
        <begin position="234"/>
        <end position="264"/>
    </location>
</feature>
<reference evidence="17 18" key="2">
    <citation type="journal article" date="2014" name="PLoS ONE">
        <title>Evolution of mitochondria reconstructed from the energy metabolism of living bacteria.</title>
        <authorList>
            <person name="Degli Esposti M."/>
            <person name="Chouaia B."/>
            <person name="Comandatore F."/>
            <person name="Crotti E."/>
            <person name="Sassera D."/>
            <person name="Lievens P.M."/>
            <person name="Daffonchio D."/>
            <person name="Bandi C."/>
        </authorList>
    </citation>
    <scope>NUCLEOTIDE SEQUENCE [LARGE SCALE GENOMIC DNA]</scope>
    <source>
        <strain evidence="17 18">SF2.1</strain>
    </source>
</reference>
<organism evidence="17 18">
    <name type="scientific">Asaia bogorensis</name>
    <dbReference type="NCBI Taxonomy" id="91915"/>
    <lineage>
        <taxon>Bacteria</taxon>
        <taxon>Pseudomonadati</taxon>
        <taxon>Pseudomonadota</taxon>
        <taxon>Alphaproteobacteria</taxon>
        <taxon>Acetobacterales</taxon>
        <taxon>Acetobacteraceae</taxon>
        <taxon>Asaia</taxon>
    </lineage>
</organism>
<keyword evidence="8" id="KW-0479">Metal-binding</keyword>
<evidence type="ECO:0000256" key="13">
    <source>
        <dbReference type="ARBA" id="ARBA00023136"/>
    </source>
</evidence>
<evidence type="ECO:0000256" key="10">
    <source>
        <dbReference type="ARBA" id="ARBA00022989"/>
    </source>
</evidence>
<evidence type="ECO:0000256" key="4">
    <source>
        <dbReference type="ARBA" id="ARBA00022475"/>
    </source>
</evidence>
<reference evidence="17 18" key="1">
    <citation type="journal article" date="2014" name="Genome Biol. Evol.">
        <title>Acetic acid bacteria genomes reveal functional traits for adaptation to life in insect guts.</title>
        <authorList>
            <person name="Chouaia B."/>
            <person name="Gaiarsa S."/>
            <person name="Crotti E."/>
            <person name="Comandatore F."/>
            <person name="Degli Esposti M."/>
            <person name="Ricci I."/>
            <person name="Alma A."/>
            <person name="Favia G."/>
            <person name="Bandi C."/>
            <person name="Daffonchio D."/>
        </authorList>
    </citation>
    <scope>NUCLEOTIDE SEQUENCE [LARGE SCALE GENOMIC DNA]</scope>
    <source>
        <strain evidence="17 18">SF2.1</strain>
    </source>
</reference>
<name>A0A060QIE2_9PROT</name>
<keyword evidence="11" id="KW-0408">Iron</keyword>
<dbReference type="GO" id="GO:0009060">
    <property type="term" value="P:aerobic respiration"/>
    <property type="evidence" value="ECO:0007669"/>
    <property type="project" value="InterPro"/>
</dbReference>
<feature type="transmembrane region" description="Helical" evidence="15">
    <location>
        <begin position="153"/>
        <end position="174"/>
    </location>
</feature>
<dbReference type="EC" id="1.10.3.-" evidence="17"/>
<comment type="similarity">
    <text evidence="2 14">Belongs to the heme-copper respiratory oxidase family.</text>
</comment>
<feature type="transmembrane region" description="Helical" evidence="15">
    <location>
        <begin position="389"/>
        <end position="411"/>
    </location>
</feature>
<dbReference type="InterPro" id="IPR023616">
    <property type="entry name" value="Cyt_c_oxase-like_su1_dom"/>
</dbReference>
<dbReference type="SUPFAM" id="SSF81442">
    <property type="entry name" value="Cytochrome c oxidase subunit I-like"/>
    <property type="match status" value="1"/>
</dbReference>
<dbReference type="GO" id="GO:0004129">
    <property type="term" value="F:cytochrome-c oxidase activity"/>
    <property type="evidence" value="ECO:0007669"/>
    <property type="project" value="InterPro"/>
</dbReference>
<evidence type="ECO:0000256" key="5">
    <source>
        <dbReference type="ARBA" id="ARBA00022617"/>
    </source>
</evidence>
<dbReference type="PANTHER" id="PTHR10422">
    <property type="entry name" value="CYTOCHROME C OXIDASE SUBUNIT 1"/>
    <property type="match status" value="1"/>
</dbReference>
<dbReference type="GO" id="GO:0046872">
    <property type="term" value="F:metal ion binding"/>
    <property type="evidence" value="ECO:0007669"/>
    <property type="project" value="UniProtKB-KW"/>
</dbReference>
<feature type="transmembrane region" description="Helical" evidence="15">
    <location>
        <begin position="423"/>
        <end position="448"/>
    </location>
</feature>
<feature type="transmembrane region" description="Helical" evidence="15">
    <location>
        <begin position="108"/>
        <end position="132"/>
    </location>
</feature>
<dbReference type="GO" id="GO:0020037">
    <property type="term" value="F:heme binding"/>
    <property type="evidence" value="ECO:0007669"/>
    <property type="project" value="InterPro"/>
</dbReference>
<feature type="transmembrane region" description="Helical" evidence="15">
    <location>
        <begin position="355"/>
        <end position="377"/>
    </location>
</feature>
<evidence type="ECO:0000256" key="1">
    <source>
        <dbReference type="ARBA" id="ARBA00004651"/>
    </source>
</evidence>
<keyword evidence="12" id="KW-0186">Copper</keyword>
<proteinExistence type="inferred from homology"/>
<feature type="domain" description="Cytochrome oxidase subunit I profile" evidence="16">
    <location>
        <begin position="49"/>
        <end position="568"/>
    </location>
</feature>
<dbReference type="InterPro" id="IPR000883">
    <property type="entry name" value="Cyt_C_Oxase_1"/>
</dbReference>
<dbReference type="Pfam" id="PF00115">
    <property type="entry name" value="COX1"/>
    <property type="match status" value="1"/>
</dbReference>
<accession>A0A060QIE2</accession>
<sequence>MTGDPLLRHFLFGELGYDALPFYSAIATVAASVVLLGALAVLVFVTWLKGWKALWTEWLTSVDHKRIGIMYVVVSFVMLARAVVEAAVMRSQQAVAYNNPGFIPPEHFAQLFTTHGTIMIFFMAMPFLIGVYNFAMPLQIGARDVSFPAMNSISLGLTSAGAVLMMVSLCVGKFSTGGWTGYPPYTELSFSPGVGVDYWIWALTLSSIGNTMTGINFAVTIYKKRAPGMTLFRMPLFAWTALCISILMIFAMPPLTVATLMLAMDRYLGMHFFTNELGGNMMNYINMFWLFGHPEVYILILPAFGVYSETIATFSNKRLYGYTSLVWATISIAVLSFTVWLHHFFTMGQDGNVNAVFGIATMLIAIPTGVKVYDWLLTMVRGRIRTSVPMLYACAFMVLFVVGGATGVMLANPGFDYQVHNTLFLVAHFHNMLIPGLLFGMLSAYHYWFPKAFGFRLHEGWGRVIFGCWVGGFILAFMPLYIVGALGMPRRSQEFFEAVYRPYLWVALCGALLVLCALASMVIQLWTSIRDRQRLAVPAGDPWNGRTLEWSVAAPPPEYNFALIPQIDSVDAFHQAKKQHTAWRAPEHYYDIELPSSTPVGFVCCVASGVFGFALVWHIWWAVLLGAAVFFGAIIVRSFNRNTSYVIPAAEIRATEERWLLTLRESPAISNDAMFATANRGLVREPV</sequence>
<dbReference type="InterPro" id="IPR023615">
    <property type="entry name" value="Cyt_c_Oxase_su1_BS"/>
</dbReference>
<keyword evidence="17" id="KW-0560">Oxidoreductase</keyword>
<feature type="transmembrane region" description="Helical" evidence="15">
    <location>
        <begin position="20"/>
        <end position="48"/>
    </location>
</feature>
<dbReference type="eggNOG" id="COG0843">
    <property type="taxonomic scope" value="Bacteria"/>
</dbReference>
<evidence type="ECO:0000256" key="3">
    <source>
        <dbReference type="ARBA" id="ARBA00022448"/>
    </source>
</evidence>
<protein>
    <submittedName>
        <fullName evidence="17">Cytochrome O ubiquinol oxidase subunit I</fullName>
        <ecNumber evidence="17">1.10.3.-</ecNumber>
    </submittedName>
</protein>
<evidence type="ECO:0000313" key="17">
    <source>
        <dbReference type="EMBL" id="CDG39011.1"/>
    </source>
</evidence>
<evidence type="ECO:0000256" key="9">
    <source>
        <dbReference type="ARBA" id="ARBA00022982"/>
    </source>
</evidence>
<feature type="transmembrane region" description="Helical" evidence="15">
    <location>
        <begin position="319"/>
        <end position="343"/>
    </location>
</feature>
<dbReference type="AlphaFoldDB" id="A0A060QIE2"/>
<feature type="transmembrane region" description="Helical" evidence="15">
    <location>
        <begin position="594"/>
        <end position="613"/>
    </location>
</feature>